<organism evidence="4 5">
    <name type="scientific">Conyzicola nivalis</name>
    <dbReference type="NCBI Taxonomy" id="1477021"/>
    <lineage>
        <taxon>Bacteria</taxon>
        <taxon>Bacillati</taxon>
        <taxon>Actinomycetota</taxon>
        <taxon>Actinomycetes</taxon>
        <taxon>Micrococcales</taxon>
        <taxon>Microbacteriaceae</taxon>
        <taxon>Conyzicola</taxon>
    </lineage>
</organism>
<gene>
    <name evidence="4" type="ORF">GCM10010979_12500</name>
</gene>
<keyword evidence="5" id="KW-1185">Reference proteome</keyword>
<evidence type="ECO:0000256" key="1">
    <source>
        <dbReference type="ARBA" id="ARBA00023125"/>
    </source>
</evidence>
<accession>A0A916SJN1</accession>
<evidence type="ECO:0000313" key="4">
    <source>
        <dbReference type="EMBL" id="GGA99535.1"/>
    </source>
</evidence>
<evidence type="ECO:0000256" key="2">
    <source>
        <dbReference type="PROSITE-ProRule" id="PRU00335"/>
    </source>
</evidence>
<reference evidence="4" key="2">
    <citation type="submission" date="2020-09" db="EMBL/GenBank/DDBJ databases">
        <authorList>
            <person name="Sun Q."/>
            <person name="Zhou Y."/>
        </authorList>
    </citation>
    <scope>NUCLEOTIDE SEQUENCE</scope>
    <source>
        <strain evidence="4">CGMCC 1.12813</strain>
    </source>
</reference>
<dbReference type="SUPFAM" id="SSF46689">
    <property type="entry name" value="Homeodomain-like"/>
    <property type="match status" value="1"/>
</dbReference>
<dbReference type="GO" id="GO:0003677">
    <property type="term" value="F:DNA binding"/>
    <property type="evidence" value="ECO:0007669"/>
    <property type="project" value="UniProtKB-UniRule"/>
</dbReference>
<dbReference type="EMBL" id="BMGB01000001">
    <property type="protein sequence ID" value="GGA99535.1"/>
    <property type="molecule type" value="Genomic_DNA"/>
</dbReference>
<dbReference type="AlphaFoldDB" id="A0A916SJN1"/>
<dbReference type="InterPro" id="IPR001647">
    <property type="entry name" value="HTH_TetR"/>
</dbReference>
<name>A0A916SJN1_9MICO</name>
<feature type="domain" description="HTH tetR-type" evidence="3">
    <location>
        <begin position="2"/>
        <end position="62"/>
    </location>
</feature>
<protein>
    <recommendedName>
        <fullName evidence="3">HTH tetR-type domain-containing protein</fullName>
    </recommendedName>
</protein>
<dbReference type="PROSITE" id="PS50977">
    <property type="entry name" value="HTH_TETR_2"/>
    <property type="match status" value="1"/>
</dbReference>
<reference evidence="4" key="1">
    <citation type="journal article" date="2014" name="Int. J. Syst. Evol. Microbiol.">
        <title>Complete genome sequence of Corynebacterium casei LMG S-19264T (=DSM 44701T), isolated from a smear-ripened cheese.</title>
        <authorList>
            <consortium name="US DOE Joint Genome Institute (JGI-PGF)"/>
            <person name="Walter F."/>
            <person name="Albersmeier A."/>
            <person name="Kalinowski J."/>
            <person name="Ruckert C."/>
        </authorList>
    </citation>
    <scope>NUCLEOTIDE SEQUENCE</scope>
    <source>
        <strain evidence="4">CGMCC 1.12813</strain>
    </source>
</reference>
<dbReference type="Gene3D" id="1.10.357.10">
    <property type="entry name" value="Tetracycline Repressor, domain 2"/>
    <property type="match status" value="1"/>
</dbReference>
<sequence>MPDERERLLRLTAHYLLEHGVLETSLRTLAEAIGSSHRVLLYYFGSRERLITDALDEAARLSSVRDASLLGPSGTDADVERELVRVWRLVSADDQLLLIRLFLQVVALALHNPGPYEAFIDGLQTEWIGSYAAYLRQHGVASAEADDLAAEIVGLQRGLQLERAIGGSSVMLDRAFAAAAGRWAERVATFA</sequence>
<comment type="caution">
    <text evidence="4">The sequence shown here is derived from an EMBL/GenBank/DDBJ whole genome shotgun (WGS) entry which is preliminary data.</text>
</comment>
<evidence type="ECO:0000313" key="5">
    <source>
        <dbReference type="Proteomes" id="UP000606922"/>
    </source>
</evidence>
<dbReference type="Proteomes" id="UP000606922">
    <property type="component" value="Unassembled WGS sequence"/>
</dbReference>
<dbReference type="Pfam" id="PF00440">
    <property type="entry name" value="TetR_N"/>
    <property type="match status" value="1"/>
</dbReference>
<evidence type="ECO:0000259" key="3">
    <source>
        <dbReference type="PROSITE" id="PS50977"/>
    </source>
</evidence>
<feature type="DNA-binding region" description="H-T-H motif" evidence="2">
    <location>
        <begin position="25"/>
        <end position="44"/>
    </location>
</feature>
<dbReference type="InterPro" id="IPR009057">
    <property type="entry name" value="Homeodomain-like_sf"/>
</dbReference>
<proteinExistence type="predicted"/>
<keyword evidence="1 2" id="KW-0238">DNA-binding</keyword>